<organism evidence="5 6">
    <name type="scientific">Algivirga pacifica</name>
    <dbReference type="NCBI Taxonomy" id="1162670"/>
    <lineage>
        <taxon>Bacteria</taxon>
        <taxon>Pseudomonadati</taxon>
        <taxon>Bacteroidota</taxon>
        <taxon>Cytophagia</taxon>
        <taxon>Cytophagales</taxon>
        <taxon>Flammeovirgaceae</taxon>
        <taxon>Algivirga</taxon>
    </lineage>
</organism>
<dbReference type="Pfam" id="PF13185">
    <property type="entry name" value="GAF_2"/>
    <property type="match status" value="2"/>
</dbReference>
<dbReference type="Gene3D" id="3.30.450.40">
    <property type="match status" value="4"/>
</dbReference>
<dbReference type="RefSeq" id="WP_345369776.1">
    <property type="nucleotide sequence ID" value="NZ_BAABJX010000018.1"/>
</dbReference>
<feature type="domain" description="GAF" evidence="4">
    <location>
        <begin position="396"/>
        <end position="547"/>
    </location>
</feature>
<dbReference type="InterPro" id="IPR029016">
    <property type="entry name" value="GAF-like_dom_sf"/>
</dbReference>
<dbReference type="PANTHER" id="PTHR43156:SF9">
    <property type="entry name" value="HAMP DOMAIN-CONTAINING PROTEIN"/>
    <property type="match status" value="1"/>
</dbReference>
<evidence type="ECO:0000256" key="3">
    <source>
        <dbReference type="SAM" id="MobiDB-lite"/>
    </source>
</evidence>
<keyword evidence="2" id="KW-0175">Coiled coil</keyword>
<feature type="coiled-coil region" evidence="2">
    <location>
        <begin position="543"/>
        <end position="577"/>
    </location>
</feature>
<dbReference type="InterPro" id="IPR003018">
    <property type="entry name" value="GAF"/>
</dbReference>
<dbReference type="InterPro" id="IPR001932">
    <property type="entry name" value="PPM-type_phosphatase-like_dom"/>
</dbReference>
<dbReference type="InterPro" id="IPR052016">
    <property type="entry name" value="Bact_Sigma-Reg"/>
</dbReference>
<dbReference type="EMBL" id="BAABJX010000018">
    <property type="protein sequence ID" value="GAA4827389.1"/>
    <property type="molecule type" value="Genomic_DNA"/>
</dbReference>
<feature type="domain" description="GAF" evidence="4">
    <location>
        <begin position="213"/>
        <end position="359"/>
    </location>
</feature>
<comment type="caution">
    <text evidence="5">The sequence shown here is derived from an EMBL/GenBank/DDBJ whole genome shotgun (WGS) entry which is preliminary data.</text>
</comment>
<reference evidence="6" key="1">
    <citation type="journal article" date="2019" name="Int. J. Syst. Evol. Microbiol.">
        <title>The Global Catalogue of Microorganisms (GCM) 10K type strain sequencing project: providing services to taxonomists for standard genome sequencing and annotation.</title>
        <authorList>
            <consortium name="The Broad Institute Genomics Platform"/>
            <consortium name="The Broad Institute Genome Sequencing Center for Infectious Disease"/>
            <person name="Wu L."/>
            <person name="Ma J."/>
        </authorList>
    </citation>
    <scope>NUCLEOTIDE SEQUENCE [LARGE SCALE GENOMIC DNA]</scope>
    <source>
        <strain evidence="6">JCM 18326</strain>
    </source>
</reference>
<protein>
    <recommendedName>
        <fullName evidence="4">GAF domain-containing protein</fullName>
    </recommendedName>
</protein>
<evidence type="ECO:0000256" key="1">
    <source>
        <dbReference type="ARBA" id="ARBA00022801"/>
    </source>
</evidence>
<keyword evidence="6" id="KW-1185">Reference proteome</keyword>
<accession>A0ABP9D7R7</accession>
<dbReference type="Gene3D" id="3.60.40.10">
    <property type="entry name" value="PPM-type phosphatase domain"/>
    <property type="match status" value="1"/>
</dbReference>
<dbReference type="InterPro" id="IPR036457">
    <property type="entry name" value="PPM-type-like_dom_sf"/>
</dbReference>
<evidence type="ECO:0000259" key="4">
    <source>
        <dbReference type="SMART" id="SM00065"/>
    </source>
</evidence>
<feature type="region of interest" description="Disordered" evidence="3">
    <location>
        <begin position="352"/>
        <end position="372"/>
    </location>
</feature>
<dbReference type="Proteomes" id="UP001500298">
    <property type="component" value="Unassembled WGS sequence"/>
</dbReference>
<name>A0ABP9D7R7_9BACT</name>
<keyword evidence="1" id="KW-0378">Hydrolase</keyword>
<evidence type="ECO:0000313" key="5">
    <source>
        <dbReference type="EMBL" id="GAA4827389.1"/>
    </source>
</evidence>
<dbReference type="SUPFAM" id="SSF55781">
    <property type="entry name" value="GAF domain-like"/>
    <property type="match status" value="4"/>
</dbReference>
<gene>
    <name evidence="5" type="ORF">GCM10023331_10270</name>
</gene>
<feature type="domain" description="GAF" evidence="4">
    <location>
        <begin position="18"/>
        <end position="167"/>
    </location>
</feature>
<evidence type="ECO:0000256" key="2">
    <source>
        <dbReference type="SAM" id="Coils"/>
    </source>
</evidence>
<dbReference type="SMART" id="SM00065">
    <property type="entry name" value="GAF"/>
    <property type="match status" value="4"/>
</dbReference>
<proteinExistence type="predicted"/>
<sequence length="1005" mass="113592">MINERILHLCHDISREVTLSGLSKKVLTIFQEELKSDRLTLLVHSGDELHLLSELRGEQFDHKGKMIGVDAFMVPLQFLNGKKVNTHAIATKAAYEAAFSADIYLKENKPEYIGAFPLNNGDVYVGMIYFEGYHPIAISEEKLQELTLLTTQIAISLQNSVFNHSLMTQLMETEQEGVKEEQQEKERTQYEETAGKQLELISEIAEGILQANSVSQVVGNIYPKLAQMMDATALDIGIYNTRKGVIEFPANIREGETMPSNAYDIKDESKLEVKCFNTSESLIVSGNTAELTTAAGEVEGDRESSVYVPIQDKGNTLGVLSVKTAGPSPYNKYHVSIMKSVASYMAMLLERTQSEQKERTKKKRTEKSEHEQELEQAYKTVKLLGEIGQDIITNLSVDKIIDTVYDNINRLMHAPIFSIGVYNEAKHRVDVPGTVEKNKKLPAYYYDISDDTKLSVQCLKTLKEIQINDLSLQYTDFFGGEVPDKIEELPQTVLYLPLIGKGGGLGVLTIQSYDKEAYSERDIDLLRNLTVYIGIALDNALVYEQMEGKIKERTLELMEQKEEVEKSRDELDRSFKNIQLLSDIGLKLTTQLSTADIIRMTYDNVNQIMDATAFAVGVIEESTQRIEFLGSMEKGKELPFFYHPLNEEHRFSVWCAKHAKEVFITDFEKEYNKYLDNYTLPDQGDLPESLIYVPIYQESKVIGVLSVQSFKKNAYTPYHLDILRNLAIYIGEAIKNANIHQQLQVQKDELQKSSWKVTNSIKYAKRIQQAMLPNRTVINKVLPNSFVFYKPKDIVSGAFFWFSENQGKTFLAVVDSTGEGVPGAFMSIIGNSLLNEVVNIRGIVSPAEILKEVHLGLSRLIHQKEFQETDGMSLSVAVIDQTSNQIAYAGVKHPMVRVAGKQTTVIEGEDILLGSNELKADHQFKEYTYPISLEDSYYLMTEGYQLQEGDGDKKDFGLEQVEALVNSISSEPMQVQKKHFRKQLMSWMGDKTEQTDDILLMGFSL</sequence>
<feature type="domain" description="GAF" evidence="4">
    <location>
        <begin position="593"/>
        <end position="744"/>
    </location>
</feature>
<dbReference type="Pfam" id="PF07228">
    <property type="entry name" value="SpoIIE"/>
    <property type="match status" value="1"/>
</dbReference>
<evidence type="ECO:0000313" key="6">
    <source>
        <dbReference type="Proteomes" id="UP001500298"/>
    </source>
</evidence>
<dbReference type="PANTHER" id="PTHR43156">
    <property type="entry name" value="STAGE II SPORULATION PROTEIN E-RELATED"/>
    <property type="match status" value="1"/>
</dbReference>